<proteinExistence type="predicted"/>
<keyword evidence="1" id="KW-0812">Transmembrane</keyword>
<dbReference type="EMBL" id="GBXM01066522">
    <property type="protein sequence ID" value="JAH42055.1"/>
    <property type="molecule type" value="Transcribed_RNA"/>
</dbReference>
<feature type="transmembrane region" description="Helical" evidence="1">
    <location>
        <begin position="12"/>
        <end position="30"/>
    </location>
</feature>
<reference evidence="2" key="1">
    <citation type="submission" date="2014-11" db="EMBL/GenBank/DDBJ databases">
        <authorList>
            <person name="Amaro Gonzalez C."/>
        </authorList>
    </citation>
    <scope>NUCLEOTIDE SEQUENCE</scope>
</reference>
<keyword evidence="1" id="KW-0472">Membrane</keyword>
<evidence type="ECO:0000313" key="2">
    <source>
        <dbReference type="EMBL" id="JAH42055.1"/>
    </source>
</evidence>
<sequence length="85" mass="9361">MDVYTLGHLTPIEILLLFCVPGFFCVFTPVPHAKCVLESLAFFRNVFKGGAEKTRSEAGCAFTEEKVRYRAGALRVTGSATRSTE</sequence>
<keyword evidence="1" id="KW-1133">Transmembrane helix</keyword>
<evidence type="ECO:0000256" key="1">
    <source>
        <dbReference type="SAM" id="Phobius"/>
    </source>
</evidence>
<reference evidence="2" key="2">
    <citation type="journal article" date="2015" name="Fish Shellfish Immunol.">
        <title>Early steps in the European eel (Anguilla anguilla)-Vibrio vulnificus interaction in the gills: Role of the RtxA13 toxin.</title>
        <authorList>
            <person name="Callol A."/>
            <person name="Pajuelo D."/>
            <person name="Ebbesson L."/>
            <person name="Teles M."/>
            <person name="MacKenzie S."/>
            <person name="Amaro C."/>
        </authorList>
    </citation>
    <scope>NUCLEOTIDE SEQUENCE</scope>
</reference>
<name>A0A0E9SN10_ANGAN</name>
<protein>
    <submittedName>
        <fullName evidence="2">Uncharacterized protein</fullName>
    </submittedName>
</protein>
<accession>A0A0E9SN10</accession>
<organism evidence="2">
    <name type="scientific">Anguilla anguilla</name>
    <name type="common">European freshwater eel</name>
    <name type="synonym">Muraena anguilla</name>
    <dbReference type="NCBI Taxonomy" id="7936"/>
    <lineage>
        <taxon>Eukaryota</taxon>
        <taxon>Metazoa</taxon>
        <taxon>Chordata</taxon>
        <taxon>Craniata</taxon>
        <taxon>Vertebrata</taxon>
        <taxon>Euteleostomi</taxon>
        <taxon>Actinopterygii</taxon>
        <taxon>Neopterygii</taxon>
        <taxon>Teleostei</taxon>
        <taxon>Anguilliformes</taxon>
        <taxon>Anguillidae</taxon>
        <taxon>Anguilla</taxon>
    </lineage>
</organism>
<dbReference type="AlphaFoldDB" id="A0A0E9SN10"/>